<protein>
    <submittedName>
        <fullName evidence="3">Uncharacterized protein</fullName>
    </submittedName>
</protein>
<reference evidence="3" key="1">
    <citation type="submission" date="2024-02" db="UniProtKB">
        <authorList>
            <consortium name="WormBaseParasite"/>
        </authorList>
    </citation>
    <scope>IDENTIFICATION</scope>
</reference>
<dbReference type="Proteomes" id="UP000887575">
    <property type="component" value="Unassembled WGS sequence"/>
</dbReference>
<keyword evidence="1" id="KW-0732">Signal</keyword>
<evidence type="ECO:0000313" key="2">
    <source>
        <dbReference type="Proteomes" id="UP000887575"/>
    </source>
</evidence>
<organism evidence="2 3">
    <name type="scientific">Mesorhabditis belari</name>
    <dbReference type="NCBI Taxonomy" id="2138241"/>
    <lineage>
        <taxon>Eukaryota</taxon>
        <taxon>Metazoa</taxon>
        <taxon>Ecdysozoa</taxon>
        <taxon>Nematoda</taxon>
        <taxon>Chromadorea</taxon>
        <taxon>Rhabditida</taxon>
        <taxon>Rhabditina</taxon>
        <taxon>Rhabditomorpha</taxon>
        <taxon>Rhabditoidea</taxon>
        <taxon>Rhabditidae</taxon>
        <taxon>Mesorhabditinae</taxon>
        <taxon>Mesorhabditis</taxon>
    </lineage>
</organism>
<dbReference type="WBParaSite" id="MBELARI_LOCUS7443.2">
    <property type="protein sequence ID" value="MBELARI_LOCUS7443.2"/>
    <property type="gene ID" value="MBELARI_LOCUS7443"/>
</dbReference>
<feature type="signal peptide" evidence="1">
    <location>
        <begin position="1"/>
        <end position="17"/>
    </location>
</feature>
<dbReference type="AlphaFoldDB" id="A0AAF3FKL4"/>
<evidence type="ECO:0000256" key="1">
    <source>
        <dbReference type="SAM" id="SignalP"/>
    </source>
</evidence>
<accession>A0AAF3FKL4</accession>
<sequence length="343" mass="38605">MFRLVVIFGLLSIQVQGQQLESLHSEAPQNAQLVSIRQLAGRKTRIAQDLSNVTLAIWGDVKENYLFGEKYRELLGPATFASFDARVHYLNYGFFYILSNENIRFIPLPTGHHCHGRWLQYGKIRGIFFFYDGQYRFGSFCLDTGAIAFLDKHGQPIVFESQSEAKPAPHQHNGFYQICIGKNRQPVTPLSLPVIPIPPNPINHFPSVPNHPTLIPAPQGQNNSQEVRQNSLITYNFGCDNGEFSSFFDCVIKRNGQKQSNKPIPSWFPLITSPIDFTESRASQNQDSPPSYAQVPPSYPFGSGKDAYDFPPIPPPFEQQNNAGKTEMLFSIFLGIPILLSIL</sequence>
<keyword evidence="2" id="KW-1185">Reference proteome</keyword>
<name>A0AAF3FKL4_9BILA</name>
<feature type="chain" id="PRO_5041990160" evidence="1">
    <location>
        <begin position="18"/>
        <end position="343"/>
    </location>
</feature>
<evidence type="ECO:0000313" key="3">
    <source>
        <dbReference type="WBParaSite" id="MBELARI_LOCUS7443.2"/>
    </source>
</evidence>
<proteinExistence type="predicted"/>